<evidence type="ECO:0000256" key="1">
    <source>
        <dbReference type="SAM" id="Phobius"/>
    </source>
</evidence>
<keyword evidence="1" id="KW-1133">Transmembrane helix</keyword>
<dbReference type="AlphaFoldDB" id="A0A9D7T0B2"/>
<feature type="transmembrane region" description="Helical" evidence="1">
    <location>
        <begin position="40"/>
        <end position="59"/>
    </location>
</feature>
<name>A0A9D7T0B2_9BACT</name>
<dbReference type="Proteomes" id="UP000808337">
    <property type="component" value="Unassembled WGS sequence"/>
</dbReference>
<gene>
    <name evidence="2" type="ORF">IPP15_23655</name>
</gene>
<evidence type="ECO:0000313" key="2">
    <source>
        <dbReference type="EMBL" id="MBK9985297.1"/>
    </source>
</evidence>
<keyword evidence="1" id="KW-0812">Transmembrane</keyword>
<sequence>MTPQPDKLFREALEEFKRPAPASAWDRIETGLAQNKPIGIWWKIAAGMLLLLAASFILWPNHKDAPSVTLGQQNPVQKELKSNTPIASAAEVPDCFRSSCAES</sequence>
<proteinExistence type="predicted"/>
<evidence type="ECO:0000313" key="3">
    <source>
        <dbReference type="Proteomes" id="UP000808337"/>
    </source>
</evidence>
<comment type="caution">
    <text evidence="2">The sequence shown here is derived from an EMBL/GenBank/DDBJ whole genome shotgun (WGS) entry which is preliminary data.</text>
</comment>
<reference evidence="2 3" key="1">
    <citation type="submission" date="2020-10" db="EMBL/GenBank/DDBJ databases">
        <title>Connecting structure to function with the recovery of over 1000 high-quality activated sludge metagenome-assembled genomes encoding full-length rRNA genes using long-read sequencing.</title>
        <authorList>
            <person name="Singleton C.M."/>
            <person name="Petriglieri F."/>
            <person name="Kristensen J.M."/>
            <person name="Kirkegaard R.H."/>
            <person name="Michaelsen T.Y."/>
            <person name="Andersen M.H."/>
            <person name="Karst S.M."/>
            <person name="Dueholm M.S."/>
            <person name="Nielsen P.H."/>
            <person name="Albertsen M."/>
        </authorList>
    </citation>
    <scope>NUCLEOTIDE SEQUENCE [LARGE SCALE GENOMIC DNA]</scope>
    <source>
        <strain evidence="2">Ribe_18-Q3-R11-54_MAXAC.273</strain>
    </source>
</reference>
<dbReference type="EMBL" id="JADKGY010000035">
    <property type="protein sequence ID" value="MBK9985297.1"/>
    <property type="molecule type" value="Genomic_DNA"/>
</dbReference>
<protein>
    <submittedName>
        <fullName evidence="2">Uncharacterized protein</fullName>
    </submittedName>
</protein>
<organism evidence="2 3">
    <name type="scientific">Candidatus Opimibacter skivensis</name>
    <dbReference type="NCBI Taxonomy" id="2982028"/>
    <lineage>
        <taxon>Bacteria</taxon>
        <taxon>Pseudomonadati</taxon>
        <taxon>Bacteroidota</taxon>
        <taxon>Saprospiria</taxon>
        <taxon>Saprospirales</taxon>
        <taxon>Saprospiraceae</taxon>
        <taxon>Candidatus Opimibacter</taxon>
    </lineage>
</organism>
<keyword evidence="1" id="KW-0472">Membrane</keyword>
<accession>A0A9D7T0B2</accession>